<proteinExistence type="predicted"/>
<name>A0A1H2CCV6_9ACTN</name>
<dbReference type="Proteomes" id="UP000198688">
    <property type="component" value="Chromosome I"/>
</dbReference>
<keyword evidence="1" id="KW-0560">Oxidoreductase</keyword>
<dbReference type="Gene3D" id="2.60.120.620">
    <property type="entry name" value="q2cbj1_9rhob like domain"/>
    <property type="match status" value="1"/>
</dbReference>
<sequence length="289" mass="32877">MQTPSPATVPAPPGFTDESWAAFARDGILVIEDALSPAVVADLNDAVVRHGEDNPLHIVADDERFTELIDHPAHIGFVYDVYGEMLKLLRSEYFRREPGTIVRNSWHFDGPRPLPFSVFTGALPLRIKAAYWLTPLPTAGMGNLVFIRGSHRWDFLPEYQTHEPHPQEERLIVRPGALTLMWSGLWHRVDVNDSDTTRQNIFLEYGPSWVVTSDRQLAEPAWAAELSRERRILMRAYEEANECIKPPARDVPLYAPRDAGSAGSHPHYPDHVPLHLRKFSTPVEQRKWV</sequence>
<evidence type="ECO:0000313" key="1">
    <source>
        <dbReference type="EMBL" id="SDT68119.1"/>
    </source>
</evidence>
<keyword evidence="2" id="KW-1185">Reference proteome</keyword>
<keyword evidence="1" id="KW-0223">Dioxygenase</keyword>
<organism evidence="1 2">
    <name type="scientific">Actinoplanes derwentensis</name>
    <dbReference type="NCBI Taxonomy" id="113562"/>
    <lineage>
        <taxon>Bacteria</taxon>
        <taxon>Bacillati</taxon>
        <taxon>Actinomycetota</taxon>
        <taxon>Actinomycetes</taxon>
        <taxon>Micromonosporales</taxon>
        <taxon>Micromonosporaceae</taxon>
        <taxon>Actinoplanes</taxon>
    </lineage>
</organism>
<evidence type="ECO:0000313" key="2">
    <source>
        <dbReference type="Proteomes" id="UP000198688"/>
    </source>
</evidence>
<dbReference type="EMBL" id="LT629758">
    <property type="protein sequence ID" value="SDT68119.1"/>
    <property type="molecule type" value="Genomic_DNA"/>
</dbReference>
<dbReference type="OrthoDB" id="9796766at2"/>
<reference evidence="1 2" key="1">
    <citation type="submission" date="2016-10" db="EMBL/GenBank/DDBJ databases">
        <authorList>
            <person name="de Groot N.N."/>
        </authorList>
    </citation>
    <scope>NUCLEOTIDE SEQUENCE [LARGE SCALE GENOMIC DNA]</scope>
    <source>
        <strain evidence="1 2">DSM 43941</strain>
    </source>
</reference>
<dbReference type="Pfam" id="PF05721">
    <property type="entry name" value="PhyH"/>
    <property type="match status" value="1"/>
</dbReference>
<accession>A0A1H2CCV6</accession>
<dbReference type="SUPFAM" id="SSF51197">
    <property type="entry name" value="Clavaminate synthase-like"/>
    <property type="match status" value="1"/>
</dbReference>
<dbReference type="GO" id="GO:0016706">
    <property type="term" value="F:2-oxoglutarate-dependent dioxygenase activity"/>
    <property type="evidence" value="ECO:0007669"/>
    <property type="project" value="UniProtKB-ARBA"/>
</dbReference>
<dbReference type="STRING" id="113562.SAMN04489716_5575"/>
<gene>
    <name evidence="1" type="ORF">SAMN04489716_5575</name>
</gene>
<dbReference type="RefSeq" id="WP_157751812.1">
    <property type="nucleotide sequence ID" value="NZ_BOMJ01000043.1"/>
</dbReference>
<protein>
    <submittedName>
        <fullName evidence="1">Ectoine hydroxylase-related dioxygenase, phytanoyl-CoA dioxygenase (PhyH) family</fullName>
    </submittedName>
</protein>
<dbReference type="InterPro" id="IPR008775">
    <property type="entry name" value="Phytyl_CoA_dOase-like"/>
</dbReference>
<dbReference type="AlphaFoldDB" id="A0A1H2CCV6"/>